<feature type="transmembrane region" description="Helical" evidence="2">
    <location>
        <begin position="29"/>
        <end position="51"/>
    </location>
</feature>
<evidence type="ECO:0000256" key="1">
    <source>
        <dbReference type="SAM" id="MobiDB-lite"/>
    </source>
</evidence>
<keyword evidence="2" id="KW-0472">Membrane</keyword>
<feature type="region of interest" description="Disordered" evidence="1">
    <location>
        <begin position="1"/>
        <end position="23"/>
    </location>
</feature>
<organism evidence="3">
    <name type="scientific">Mesocestoides corti</name>
    <name type="common">Flatworm</name>
    <dbReference type="NCBI Taxonomy" id="53468"/>
    <lineage>
        <taxon>Eukaryota</taxon>
        <taxon>Metazoa</taxon>
        <taxon>Spiralia</taxon>
        <taxon>Lophotrochozoa</taxon>
        <taxon>Platyhelminthes</taxon>
        <taxon>Cestoda</taxon>
        <taxon>Eucestoda</taxon>
        <taxon>Cyclophyllidea</taxon>
        <taxon>Mesocestoididae</taxon>
        <taxon>Mesocestoides</taxon>
    </lineage>
</organism>
<proteinExistence type="predicted"/>
<accession>A0A5K3FP09</accession>
<name>A0A5K3FP09_MESCO</name>
<reference evidence="3" key="1">
    <citation type="submission" date="2019-11" db="UniProtKB">
        <authorList>
            <consortium name="WormBaseParasite"/>
        </authorList>
    </citation>
    <scope>IDENTIFICATION</scope>
</reference>
<dbReference type="AlphaFoldDB" id="A0A5K3FP09"/>
<feature type="compositionally biased region" description="Polar residues" evidence="1">
    <location>
        <begin position="1"/>
        <end position="10"/>
    </location>
</feature>
<evidence type="ECO:0000256" key="2">
    <source>
        <dbReference type="SAM" id="Phobius"/>
    </source>
</evidence>
<dbReference type="WBParaSite" id="MCU_010214-RA">
    <property type="protein sequence ID" value="MCU_010214-RA"/>
    <property type="gene ID" value="MCU_010214"/>
</dbReference>
<keyword evidence="2" id="KW-1133">Transmembrane helix</keyword>
<evidence type="ECO:0000313" key="3">
    <source>
        <dbReference type="WBParaSite" id="MCU_010214-RA"/>
    </source>
</evidence>
<sequence>KTGTTKQALLTNHKPEPHFRRLPSESPTLATPLIIYYTSVVSFSGWLLIFLPCHWNADRHTTLVSVNSVSLCVPITWEENKQPTRAPDERFSLVIGQQSQFQCKPSYDGFIELR</sequence>
<protein>
    <submittedName>
        <fullName evidence="3">Ig-like domain-containing protein</fullName>
    </submittedName>
</protein>
<keyword evidence="2" id="KW-0812">Transmembrane</keyword>
<feature type="compositionally biased region" description="Basic and acidic residues" evidence="1">
    <location>
        <begin position="13"/>
        <end position="23"/>
    </location>
</feature>